<protein>
    <submittedName>
        <fullName evidence="2">Uncharacterized protein</fullName>
    </submittedName>
</protein>
<dbReference type="Proteomes" id="UP001142153">
    <property type="component" value="Unassembled WGS sequence"/>
</dbReference>
<comment type="caution">
    <text evidence="2">The sequence shown here is derived from an EMBL/GenBank/DDBJ whole genome shotgun (WGS) entry which is preliminary data.</text>
</comment>
<dbReference type="RefSeq" id="WP_269897095.1">
    <property type="nucleotide sequence ID" value="NZ_JAPZPY010000019.1"/>
</dbReference>
<organism evidence="2 3">
    <name type="scientific">Mycobacterium hippophais</name>
    <dbReference type="NCBI Taxonomy" id="3016340"/>
    <lineage>
        <taxon>Bacteria</taxon>
        <taxon>Bacillati</taxon>
        <taxon>Actinomycetota</taxon>
        <taxon>Actinomycetes</taxon>
        <taxon>Mycobacteriales</taxon>
        <taxon>Mycobacteriaceae</taxon>
        <taxon>Mycobacterium</taxon>
    </lineage>
</organism>
<sequence>MMMRTLLAGLASTALLVACQAPQAEPETRGPMLAFRAAKEIGLAQGGTLLATEPGDFAATGEPILTEDGRFVFARNDGRLAVLDTESTYPRTIEVPVGPWVGTGGGSTVVWVEEPDRLMQLDLAVADPAPTLRRTLDLPQTPLSSGPPLLVAARGDTAVVARAESQPPPSNGPHILYSVRGDEPPKPLGDTNANTPIERAVISPDGDSLAYAVFRESGGGCGSAALTIVSLEDAAPRTINVGSRDPMVGDRVLYLWWTGITPELSHVEWNCADPEIRRLPTVSEVRGLSLYPALQGTALQVLDVGSGITATLEPSAFEARPSVGLLIVDDRGEKTPVHTDVSAVAPVS</sequence>
<feature type="signal peptide" evidence="1">
    <location>
        <begin position="1"/>
        <end position="24"/>
    </location>
</feature>
<name>A0ABT4Q1S0_9MYCO</name>
<evidence type="ECO:0000313" key="2">
    <source>
        <dbReference type="EMBL" id="MCZ8382671.1"/>
    </source>
</evidence>
<evidence type="ECO:0000256" key="1">
    <source>
        <dbReference type="SAM" id="SignalP"/>
    </source>
</evidence>
<dbReference type="EMBL" id="JAPZPY010000019">
    <property type="protein sequence ID" value="MCZ8382671.1"/>
    <property type="molecule type" value="Genomic_DNA"/>
</dbReference>
<keyword evidence="3" id="KW-1185">Reference proteome</keyword>
<reference evidence="2" key="1">
    <citation type="submission" date="2022-12" db="EMBL/GenBank/DDBJ databases">
        <authorList>
            <person name="Deng Y."/>
            <person name="Zhang Y.-Q."/>
        </authorList>
    </citation>
    <scope>NUCLEOTIDE SEQUENCE</scope>
    <source>
        <strain evidence="2">CPCC 205372</strain>
    </source>
</reference>
<dbReference type="SUPFAM" id="SSF50969">
    <property type="entry name" value="YVTN repeat-like/Quinoprotein amine dehydrogenase"/>
    <property type="match status" value="1"/>
</dbReference>
<dbReference type="InterPro" id="IPR011044">
    <property type="entry name" value="Quino_amine_DH_bsu"/>
</dbReference>
<feature type="chain" id="PRO_5047097978" evidence="1">
    <location>
        <begin position="25"/>
        <end position="348"/>
    </location>
</feature>
<proteinExistence type="predicted"/>
<accession>A0ABT4Q1S0</accession>
<evidence type="ECO:0000313" key="3">
    <source>
        <dbReference type="Proteomes" id="UP001142153"/>
    </source>
</evidence>
<gene>
    <name evidence="2" type="ORF">O6P37_27750</name>
</gene>
<dbReference type="PROSITE" id="PS51257">
    <property type="entry name" value="PROKAR_LIPOPROTEIN"/>
    <property type="match status" value="1"/>
</dbReference>
<keyword evidence="1" id="KW-0732">Signal</keyword>